<evidence type="ECO:0000256" key="3">
    <source>
        <dbReference type="ARBA" id="ARBA00023125"/>
    </source>
</evidence>
<evidence type="ECO:0000256" key="1">
    <source>
        <dbReference type="ARBA" id="ARBA00009437"/>
    </source>
</evidence>
<keyword evidence="4" id="KW-0804">Transcription</keyword>
<dbReference type="Pfam" id="PF03466">
    <property type="entry name" value="LysR_substrate"/>
    <property type="match status" value="1"/>
</dbReference>
<dbReference type="PANTHER" id="PTHR30126">
    <property type="entry name" value="HTH-TYPE TRANSCRIPTIONAL REGULATOR"/>
    <property type="match status" value="1"/>
</dbReference>
<evidence type="ECO:0000313" key="7">
    <source>
        <dbReference type="Proteomes" id="UP001161422"/>
    </source>
</evidence>
<dbReference type="InterPro" id="IPR036388">
    <property type="entry name" value="WH-like_DNA-bd_sf"/>
</dbReference>
<dbReference type="Proteomes" id="UP001161422">
    <property type="component" value="Unassembled WGS sequence"/>
</dbReference>
<gene>
    <name evidence="6" type="ORF">GCM10007895_13570</name>
</gene>
<dbReference type="InterPro" id="IPR005119">
    <property type="entry name" value="LysR_subst-bd"/>
</dbReference>
<reference evidence="6" key="1">
    <citation type="journal article" date="2014" name="Int. J. Syst. Evol. Microbiol.">
        <title>Complete genome sequence of Corynebacterium casei LMG S-19264T (=DSM 44701T), isolated from a smear-ripened cheese.</title>
        <authorList>
            <consortium name="US DOE Joint Genome Institute (JGI-PGF)"/>
            <person name="Walter F."/>
            <person name="Albersmeier A."/>
            <person name="Kalinowski J."/>
            <person name="Ruckert C."/>
        </authorList>
    </citation>
    <scope>NUCLEOTIDE SEQUENCE</scope>
    <source>
        <strain evidence="6">NBRC 101628</strain>
    </source>
</reference>
<keyword evidence="7" id="KW-1185">Reference proteome</keyword>
<dbReference type="Gene3D" id="3.40.190.290">
    <property type="match status" value="1"/>
</dbReference>
<dbReference type="SUPFAM" id="SSF46785">
    <property type="entry name" value="Winged helix' DNA-binding domain"/>
    <property type="match status" value="1"/>
</dbReference>
<dbReference type="CDD" id="cd05466">
    <property type="entry name" value="PBP2_LTTR_substrate"/>
    <property type="match status" value="1"/>
</dbReference>
<feature type="domain" description="HTH lysR-type" evidence="5">
    <location>
        <begin position="2"/>
        <end position="59"/>
    </location>
</feature>
<comment type="caution">
    <text evidence="6">The sequence shown here is derived from an EMBL/GenBank/DDBJ whole genome shotgun (WGS) entry which is preliminary data.</text>
</comment>
<sequence length="291" mass="32396">MLNLDQVTLFVAAADKGSFSAAARLHRKSVSTVSLAVSNLEKNLNVELFDRSSKYPKLTEQGEQLYELAQLLLRQANRIQSVANSLINQVEEEVSIGLDELAPFQLVEDHLTQISKKFPDTKLRLTRERAEILVEQLHSNQLDIILAANNSTHGANQLTEIQLVGVCAKQTNLFDPKSVDFEQLKATRQILCESVVKLDILNDALSEENNSWSVTSIEDLMQLVEEDFGWALAPMHLAREYAKQDKLVIFDCPKPLAELTLNIGLEVAPDKAAGPVVSDLLAMFNSNDTNR</sequence>
<keyword evidence="3" id="KW-0238">DNA-binding</keyword>
<dbReference type="EMBL" id="BSNC01000004">
    <property type="protein sequence ID" value="GLP96051.1"/>
    <property type="molecule type" value="Genomic_DNA"/>
</dbReference>
<dbReference type="RefSeq" id="WP_095506947.1">
    <property type="nucleotide sequence ID" value="NZ_BSNC01000004.1"/>
</dbReference>
<dbReference type="PANTHER" id="PTHR30126:SF91">
    <property type="entry name" value="LYSR FAMILY TRANSCRIPTIONAL REGULATOR"/>
    <property type="match status" value="1"/>
</dbReference>
<dbReference type="AlphaFoldDB" id="A0AA37RV73"/>
<evidence type="ECO:0000256" key="2">
    <source>
        <dbReference type="ARBA" id="ARBA00023015"/>
    </source>
</evidence>
<comment type="similarity">
    <text evidence="1">Belongs to the LysR transcriptional regulatory family.</text>
</comment>
<name>A0AA37RV73_9GAMM</name>
<evidence type="ECO:0000259" key="5">
    <source>
        <dbReference type="PROSITE" id="PS50931"/>
    </source>
</evidence>
<organism evidence="6 7">
    <name type="scientific">Paraferrimonas sedimenticola</name>
    <dbReference type="NCBI Taxonomy" id="375674"/>
    <lineage>
        <taxon>Bacteria</taxon>
        <taxon>Pseudomonadati</taxon>
        <taxon>Pseudomonadota</taxon>
        <taxon>Gammaproteobacteria</taxon>
        <taxon>Alteromonadales</taxon>
        <taxon>Ferrimonadaceae</taxon>
        <taxon>Paraferrimonas</taxon>
    </lineage>
</organism>
<dbReference type="Gene3D" id="1.10.10.10">
    <property type="entry name" value="Winged helix-like DNA-binding domain superfamily/Winged helix DNA-binding domain"/>
    <property type="match status" value="1"/>
</dbReference>
<dbReference type="GO" id="GO:0000976">
    <property type="term" value="F:transcription cis-regulatory region binding"/>
    <property type="evidence" value="ECO:0007669"/>
    <property type="project" value="TreeGrafter"/>
</dbReference>
<dbReference type="InterPro" id="IPR000847">
    <property type="entry name" value="LysR_HTH_N"/>
</dbReference>
<reference evidence="6" key="2">
    <citation type="submission" date="2023-01" db="EMBL/GenBank/DDBJ databases">
        <title>Draft genome sequence of Paraferrimonas sedimenticola strain NBRC 101628.</title>
        <authorList>
            <person name="Sun Q."/>
            <person name="Mori K."/>
        </authorList>
    </citation>
    <scope>NUCLEOTIDE SEQUENCE</scope>
    <source>
        <strain evidence="6">NBRC 101628</strain>
    </source>
</reference>
<dbReference type="Pfam" id="PF00126">
    <property type="entry name" value="HTH_1"/>
    <property type="match status" value="1"/>
</dbReference>
<protein>
    <submittedName>
        <fullName evidence="6">LysR family transcriptional regulator</fullName>
    </submittedName>
</protein>
<dbReference type="GO" id="GO:0003700">
    <property type="term" value="F:DNA-binding transcription factor activity"/>
    <property type="evidence" value="ECO:0007669"/>
    <property type="project" value="InterPro"/>
</dbReference>
<accession>A0AA37RV73</accession>
<dbReference type="SUPFAM" id="SSF53850">
    <property type="entry name" value="Periplasmic binding protein-like II"/>
    <property type="match status" value="1"/>
</dbReference>
<proteinExistence type="inferred from homology"/>
<evidence type="ECO:0000313" key="6">
    <source>
        <dbReference type="EMBL" id="GLP96051.1"/>
    </source>
</evidence>
<keyword evidence="2" id="KW-0805">Transcription regulation</keyword>
<dbReference type="InterPro" id="IPR036390">
    <property type="entry name" value="WH_DNA-bd_sf"/>
</dbReference>
<dbReference type="PROSITE" id="PS50931">
    <property type="entry name" value="HTH_LYSR"/>
    <property type="match status" value="1"/>
</dbReference>
<evidence type="ECO:0000256" key="4">
    <source>
        <dbReference type="ARBA" id="ARBA00023163"/>
    </source>
</evidence>